<proteinExistence type="predicted"/>
<protein>
    <submittedName>
        <fullName evidence="1">Uncharacterized protein</fullName>
    </submittedName>
</protein>
<dbReference type="Proteomes" id="UP000708208">
    <property type="component" value="Unassembled WGS sequence"/>
</dbReference>
<organism evidence="1 2">
    <name type="scientific">Allacma fusca</name>
    <dbReference type="NCBI Taxonomy" id="39272"/>
    <lineage>
        <taxon>Eukaryota</taxon>
        <taxon>Metazoa</taxon>
        <taxon>Ecdysozoa</taxon>
        <taxon>Arthropoda</taxon>
        <taxon>Hexapoda</taxon>
        <taxon>Collembola</taxon>
        <taxon>Symphypleona</taxon>
        <taxon>Sminthuridae</taxon>
        <taxon>Allacma</taxon>
    </lineage>
</organism>
<accession>A0A8J2K7K4</accession>
<reference evidence="1" key="1">
    <citation type="submission" date="2021-06" db="EMBL/GenBank/DDBJ databases">
        <authorList>
            <person name="Hodson N. C."/>
            <person name="Mongue J. A."/>
            <person name="Jaron S. K."/>
        </authorList>
    </citation>
    <scope>NUCLEOTIDE SEQUENCE</scope>
</reference>
<comment type="caution">
    <text evidence="1">The sequence shown here is derived from an EMBL/GenBank/DDBJ whole genome shotgun (WGS) entry which is preliminary data.</text>
</comment>
<dbReference type="AlphaFoldDB" id="A0A8J2K7K4"/>
<dbReference type="EMBL" id="CAJVCH010082183">
    <property type="protein sequence ID" value="CAG7721719.1"/>
    <property type="molecule type" value="Genomic_DNA"/>
</dbReference>
<gene>
    <name evidence="1" type="ORF">AFUS01_LOCUS10913</name>
</gene>
<feature type="non-terminal residue" evidence="1">
    <location>
        <position position="1"/>
    </location>
</feature>
<sequence>LFETHFFVWRQCWNMKKNYGLAGTFSRNFCIIKGYELRDRAESQGIPKKSNKIYVASELL</sequence>
<evidence type="ECO:0000313" key="1">
    <source>
        <dbReference type="EMBL" id="CAG7721719.1"/>
    </source>
</evidence>
<keyword evidence="2" id="KW-1185">Reference proteome</keyword>
<name>A0A8J2K7K4_9HEXA</name>
<evidence type="ECO:0000313" key="2">
    <source>
        <dbReference type="Proteomes" id="UP000708208"/>
    </source>
</evidence>